<dbReference type="EMBL" id="UINC01199111">
    <property type="protein sequence ID" value="SVE17381.1"/>
    <property type="molecule type" value="Genomic_DNA"/>
</dbReference>
<evidence type="ECO:0000313" key="1">
    <source>
        <dbReference type="EMBL" id="SVE17381.1"/>
    </source>
</evidence>
<proteinExistence type="predicted"/>
<reference evidence="1" key="1">
    <citation type="submission" date="2018-05" db="EMBL/GenBank/DDBJ databases">
        <authorList>
            <person name="Lanie J.A."/>
            <person name="Ng W.-L."/>
            <person name="Kazmierczak K.M."/>
            <person name="Andrzejewski T.M."/>
            <person name="Davidsen T.M."/>
            <person name="Wayne K.J."/>
            <person name="Tettelin H."/>
            <person name="Glass J.I."/>
            <person name="Rusch D."/>
            <person name="Podicherti R."/>
            <person name="Tsui H.-C.T."/>
            <person name="Winkler M.E."/>
        </authorList>
    </citation>
    <scope>NUCLEOTIDE SEQUENCE</scope>
</reference>
<gene>
    <name evidence="1" type="ORF">METZ01_LOCUS470235</name>
</gene>
<protein>
    <submittedName>
        <fullName evidence="1">Uncharacterized protein</fullName>
    </submittedName>
</protein>
<dbReference type="AlphaFoldDB" id="A0A383BC33"/>
<accession>A0A383BC33</accession>
<organism evidence="1">
    <name type="scientific">marine metagenome</name>
    <dbReference type="NCBI Taxonomy" id="408172"/>
    <lineage>
        <taxon>unclassified sequences</taxon>
        <taxon>metagenomes</taxon>
        <taxon>ecological metagenomes</taxon>
    </lineage>
</organism>
<sequence length="56" mass="6262">MTHVATVPSIPPVEKLAEFELFADLPDNLLRQTHENASLLEVAPDETVLSEGQYER</sequence>
<feature type="non-terminal residue" evidence="1">
    <location>
        <position position="56"/>
    </location>
</feature>
<name>A0A383BC33_9ZZZZ</name>